<evidence type="ECO:0000313" key="4">
    <source>
        <dbReference type="Proteomes" id="UP001465717"/>
    </source>
</evidence>
<keyword evidence="1" id="KW-0732">Signal</keyword>
<dbReference type="Pfam" id="PF04015">
    <property type="entry name" value="DUF362"/>
    <property type="match status" value="1"/>
</dbReference>
<feature type="chain" id="PRO_5045531923" evidence="1">
    <location>
        <begin position="20"/>
        <end position="314"/>
    </location>
</feature>
<organism evidence="3 4">
    <name type="scientific">Segatella sinensis</name>
    <dbReference type="NCBI Taxonomy" id="3085167"/>
    <lineage>
        <taxon>Bacteria</taxon>
        <taxon>Pseudomonadati</taxon>
        <taxon>Bacteroidota</taxon>
        <taxon>Bacteroidia</taxon>
        <taxon>Bacteroidales</taxon>
        <taxon>Prevotellaceae</taxon>
        <taxon>Segatella</taxon>
    </lineage>
</organism>
<evidence type="ECO:0000259" key="2">
    <source>
        <dbReference type="Pfam" id="PF04015"/>
    </source>
</evidence>
<dbReference type="RefSeq" id="WP_349225693.1">
    <property type="nucleotide sequence ID" value="NZ_JBBNFG020000004.1"/>
</dbReference>
<dbReference type="Proteomes" id="UP001465717">
    <property type="component" value="Unassembled WGS sequence"/>
</dbReference>
<feature type="signal peptide" evidence="1">
    <location>
        <begin position="1"/>
        <end position="19"/>
    </location>
</feature>
<dbReference type="EMBL" id="JBBNGE010000008">
    <property type="protein sequence ID" value="MEQ2507426.1"/>
    <property type="molecule type" value="Genomic_DNA"/>
</dbReference>
<dbReference type="InterPro" id="IPR007160">
    <property type="entry name" value="DUF362"/>
</dbReference>
<keyword evidence="4" id="KW-1185">Reference proteome</keyword>
<accession>A0ABV1FWA9</accession>
<reference evidence="3 4" key="1">
    <citation type="submission" date="2024-04" db="EMBL/GenBank/DDBJ databases">
        <title>Human intestinal bacterial collection.</title>
        <authorList>
            <person name="Pauvert C."/>
            <person name="Hitch T.C.A."/>
            <person name="Clavel T."/>
        </authorList>
    </citation>
    <scope>NUCLEOTIDE SEQUENCE [LARGE SCALE GENOMIC DNA]</scope>
    <source>
        <strain evidence="3 4">CLA-AA-H174</strain>
    </source>
</reference>
<sequence length="314" mass="34324">MKKLMVLLMALMSTMVLHAQSKVYMTKEISPAALVRIYKALGVPAHGHVAIKISSGEMGGNNYLKPTLIRDLVDEVNGTLVECCTAYGGSRQDKGKHWETIHAHGFDSIAAVDLMDEFGQMRIPIKDKKHLKYDIVGDHLANYDFMINLAHFKGHAMGGFGGVLKNQSIGVASTAGKAYIHSAGFTDDPATAWKNLPKQDDFLESMAAAAQAVGDYFGKGNIIYINVMNNMSVDCDCDSHPADPKLKDMGILASTDPVALDQACLDLVFTHKGKPGDDEKPLIERINRQHGTYITDYAEKIGFGSKKYSLVMIK</sequence>
<dbReference type="Gene3D" id="3.40.50.11440">
    <property type="match status" value="1"/>
</dbReference>
<gene>
    <name evidence="3" type="ORF">AAAT87_03905</name>
</gene>
<comment type="caution">
    <text evidence="3">The sequence shown here is derived from an EMBL/GenBank/DDBJ whole genome shotgun (WGS) entry which is preliminary data.</text>
</comment>
<feature type="domain" description="DUF362" evidence="2">
    <location>
        <begin position="49"/>
        <end position="266"/>
    </location>
</feature>
<proteinExistence type="predicted"/>
<protein>
    <submittedName>
        <fullName evidence="3">DUF362 domain-containing protein</fullName>
    </submittedName>
</protein>
<evidence type="ECO:0000313" key="3">
    <source>
        <dbReference type="EMBL" id="MEQ2507426.1"/>
    </source>
</evidence>
<name>A0ABV1FWA9_9BACT</name>
<evidence type="ECO:0000256" key="1">
    <source>
        <dbReference type="SAM" id="SignalP"/>
    </source>
</evidence>